<dbReference type="GeneID" id="30193726"/>
<dbReference type="Proteomes" id="UP000094819">
    <property type="component" value="Unassembled WGS sequence"/>
</dbReference>
<dbReference type="EMBL" id="AWGH01000012">
    <property type="protein sequence ID" value="ODN95894.1"/>
    <property type="molecule type" value="Genomic_DNA"/>
</dbReference>
<evidence type="ECO:0000313" key="3">
    <source>
        <dbReference type="Proteomes" id="UP000094819"/>
    </source>
</evidence>
<keyword evidence="3" id="KW-1185">Reference proteome</keyword>
<proteinExistence type="predicted"/>
<feature type="compositionally biased region" description="Basic and acidic residues" evidence="1">
    <location>
        <begin position="34"/>
        <end position="44"/>
    </location>
</feature>
<evidence type="ECO:0000313" key="2">
    <source>
        <dbReference type="EMBL" id="ODN95894.1"/>
    </source>
</evidence>
<gene>
    <name evidence="2" type="ORF">L198_04513</name>
</gene>
<reference evidence="2 3" key="1">
    <citation type="submission" date="2016-06" db="EMBL/GenBank/DDBJ databases">
        <title>Evolution of pathogenesis and genome organization in the Tremellales.</title>
        <authorList>
            <person name="Cuomo C."/>
            <person name="Litvintseva A."/>
            <person name="Heitman J."/>
            <person name="Chen Y."/>
            <person name="Sun S."/>
            <person name="Springer D."/>
            <person name="Dromer F."/>
            <person name="Young S."/>
            <person name="Zeng Q."/>
            <person name="Chapman S."/>
            <person name="Gujja S."/>
            <person name="Saif S."/>
            <person name="Birren B."/>
        </authorList>
    </citation>
    <scope>NUCLEOTIDE SEQUENCE [LARGE SCALE GENOMIC DNA]</scope>
    <source>
        <strain evidence="2 3">CBS 7118</strain>
    </source>
</reference>
<protein>
    <submittedName>
        <fullName evidence="2">Uncharacterized protein</fullName>
    </submittedName>
</protein>
<organism evidence="2 3">
    <name type="scientific">Cryptococcus wingfieldii CBS 7118</name>
    <dbReference type="NCBI Taxonomy" id="1295528"/>
    <lineage>
        <taxon>Eukaryota</taxon>
        <taxon>Fungi</taxon>
        <taxon>Dikarya</taxon>
        <taxon>Basidiomycota</taxon>
        <taxon>Agaricomycotina</taxon>
        <taxon>Tremellomycetes</taxon>
        <taxon>Tremellales</taxon>
        <taxon>Cryptococcaceae</taxon>
        <taxon>Cryptococcus</taxon>
    </lineage>
</organism>
<sequence>MSSAPETNPPMELSQVSDTETGYQPEETPTVPEQTRDQGEDHHPCSTTSPAPTDIAALTDEWWIQHELPKNPVFPSPTTRSEW</sequence>
<dbReference type="RefSeq" id="XP_019031559.1">
    <property type="nucleotide sequence ID" value="XM_019176631.1"/>
</dbReference>
<evidence type="ECO:0000256" key="1">
    <source>
        <dbReference type="SAM" id="MobiDB-lite"/>
    </source>
</evidence>
<feature type="region of interest" description="Disordered" evidence="1">
    <location>
        <begin position="1"/>
        <end position="56"/>
    </location>
</feature>
<accession>A0A1E3J4W8</accession>
<dbReference type="AlphaFoldDB" id="A0A1E3J4W8"/>
<name>A0A1E3J4W8_9TREE</name>
<comment type="caution">
    <text evidence="2">The sequence shown here is derived from an EMBL/GenBank/DDBJ whole genome shotgun (WGS) entry which is preliminary data.</text>
</comment>